<comment type="subcellular location">
    <subcellularLocation>
        <location evidence="10">Cell membrane</location>
        <topology evidence="10">Multi-pass membrane protein</topology>
    </subcellularLocation>
</comment>
<accession>A0A7C5ELW4</accession>
<evidence type="ECO:0000256" key="6">
    <source>
        <dbReference type="ARBA" id="ARBA00023098"/>
    </source>
</evidence>
<evidence type="ECO:0000256" key="9">
    <source>
        <dbReference type="ARBA" id="ARBA00023264"/>
    </source>
</evidence>
<evidence type="ECO:0000256" key="4">
    <source>
        <dbReference type="ARBA" id="ARBA00022692"/>
    </source>
</evidence>
<evidence type="ECO:0000256" key="10">
    <source>
        <dbReference type="HAMAP-Rule" id="MF_01043"/>
    </source>
</evidence>
<proteinExistence type="inferred from homology"/>
<evidence type="ECO:0000256" key="7">
    <source>
        <dbReference type="ARBA" id="ARBA00023136"/>
    </source>
</evidence>
<keyword evidence="4 10" id="KW-0812">Transmembrane</keyword>
<dbReference type="HAMAP" id="MF_01043">
    <property type="entry name" value="PlsY"/>
    <property type="match status" value="1"/>
</dbReference>
<keyword evidence="2 10" id="KW-0444">Lipid biosynthesis</keyword>
<evidence type="ECO:0000256" key="8">
    <source>
        <dbReference type="ARBA" id="ARBA00023209"/>
    </source>
</evidence>
<dbReference type="GO" id="GO:0008654">
    <property type="term" value="P:phospholipid biosynthetic process"/>
    <property type="evidence" value="ECO:0007669"/>
    <property type="project" value="UniProtKB-UniRule"/>
</dbReference>
<dbReference type="EMBL" id="DTKJ01000024">
    <property type="protein sequence ID" value="HGZ11319.1"/>
    <property type="molecule type" value="Genomic_DNA"/>
</dbReference>
<gene>
    <name evidence="10 11" type="primary">plsY</name>
    <name evidence="11" type="ORF">ENW48_03760</name>
</gene>
<keyword evidence="9 10" id="KW-1208">Phospholipid metabolism</keyword>
<protein>
    <recommendedName>
        <fullName evidence="10">Glycerol-3-phosphate acyltransferase</fullName>
    </recommendedName>
    <alternativeName>
        <fullName evidence="10">Acyl-PO4 G3P acyltransferase</fullName>
    </alternativeName>
    <alternativeName>
        <fullName evidence="10">Acyl-phosphate--glycerol-3-phosphate acyltransferase</fullName>
    </alternativeName>
    <alternativeName>
        <fullName evidence="10">G3P acyltransferase</fullName>
        <shortName evidence="10">GPAT</shortName>
        <ecNumber evidence="10">2.3.1.275</ecNumber>
    </alternativeName>
    <alternativeName>
        <fullName evidence="10">Lysophosphatidic acid synthase</fullName>
        <shortName evidence="10">LPA synthase</shortName>
    </alternativeName>
</protein>
<dbReference type="GO" id="GO:0043772">
    <property type="term" value="F:acyl-phosphate glycerol-3-phosphate acyltransferase activity"/>
    <property type="evidence" value="ECO:0007669"/>
    <property type="project" value="UniProtKB-UniRule"/>
</dbReference>
<dbReference type="NCBIfam" id="TIGR00023">
    <property type="entry name" value="glycerol-3-phosphate 1-O-acyltransferase PlsY"/>
    <property type="match status" value="1"/>
</dbReference>
<evidence type="ECO:0000313" key="11">
    <source>
        <dbReference type="EMBL" id="HGZ11319.1"/>
    </source>
</evidence>
<comment type="pathway">
    <text evidence="10">Lipid metabolism; phospholipid metabolism.</text>
</comment>
<comment type="similarity">
    <text evidence="10">Belongs to the PlsY family.</text>
</comment>
<feature type="transmembrane region" description="Helical" evidence="10">
    <location>
        <begin position="86"/>
        <end position="106"/>
    </location>
</feature>
<keyword evidence="8 10" id="KW-0594">Phospholipid biosynthesis</keyword>
<keyword evidence="3 10" id="KW-0808">Transferase</keyword>
<comment type="subunit">
    <text evidence="10">Probably interacts with PlsX.</text>
</comment>
<keyword evidence="7 10" id="KW-0472">Membrane</keyword>
<sequence length="198" mass="20955">MLTFLGLLSLAYFWGSIPTGLVVARLLGGPDPRQAGSGNIGAANLYRLLGVNAGVFTFLGDVLKGAVPVFLALFWLTPLGVWRETAVALVGLAAVLGHLFPVFLGFRGGKGVATSFGVVAVLCPLGAAHLFLVYLLTLYWIRIFSVAAVLCAWLLPLAVGLFGDSKAYLLLGGVLSGLVLVRHRENLLRLAQGEEPRI</sequence>
<feature type="transmembrane region" description="Helical" evidence="10">
    <location>
        <begin position="112"/>
        <end position="132"/>
    </location>
</feature>
<comment type="function">
    <text evidence="10">Catalyzes the transfer of an acyl group from acyl-phosphate (acyl-PO(4)) to glycerol-3-phosphate (G3P) to form lysophosphatidic acid (LPA). This enzyme utilizes acyl-phosphate as fatty acyl donor, but not acyl-CoA or acyl-ACP.</text>
</comment>
<keyword evidence="11" id="KW-0012">Acyltransferase</keyword>
<organism evidence="11">
    <name type="scientific">Desulfobacca acetoxidans</name>
    <dbReference type="NCBI Taxonomy" id="60893"/>
    <lineage>
        <taxon>Bacteria</taxon>
        <taxon>Pseudomonadati</taxon>
        <taxon>Thermodesulfobacteriota</taxon>
        <taxon>Desulfobaccia</taxon>
        <taxon>Desulfobaccales</taxon>
        <taxon>Desulfobaccaceae</taxon>
        <taxon>Desulfobacca</taxon>
    </lineage>
</organism>
<dbReference type="PANTHER" id="PTHR30309">
    <property type="entry name" value="INNER MEMBRANE PROTEIN YGIH"/>
    <property type="match status" value="1"/>
</dbReference>
<dbReference type="Pfam" id="PF02660">
    <property type="entry name" value="G3P_acyltransf"/>
    <property type="match status" value="1"/>
</dbReference>
<dbReference type="PANTHER" id="PTHR30309:SF0">
    <property type="entry name" value="GLYCEROL-3-PHOSPHATE ACYLTRANSFERASE-RELATED"/>
    <property type="match status" value="1"/>
</dbReference>
<feature type="transmembrane region" description="Helical" evidence="10">
    <location>
        <begin position="139"/>
        <end position="159"/>
    </location>
</feature>
<evidence type="ECO:0000256" key="2">
    <source>
        <dbReference type="ARBA" id="ARBA00022516"/>
    </source>
</evidence>
<evidence type="ECO:0000256" key="3">
    <source>
        <dbReference type="ARBA" id="ARBA00022679"/>
    </source>
</evidence>
<keyword evidence="1 10" id="KW-1003">Cell membrane</keyword>
<name>A0A7C5ELW4_9BACT</name>
<comment type="catalytic activity">
    <reaction evidence="10">
        <text>an acyl phosphate + sn-glycerol 3-phosphate = a 1-acyl-sn-glycero-3-phosphate + phosphate</text>
        <dbReference type="Rhea" id="RHEA:34075"/>
        <dbReference type="ChEBI" id="CHEBI:43474"/>
        <dbReference type="ChEBI" id="CHEBI:57597"/>
        <dbReference type="ChEBI" id="CHEBI:57970"/>
        <dbReference type="ChEBI" id="CHEBI:59918"/>
        <dbReference type="EC" id="2.3.1.275"/>
    </reaction>
</comment>
<dbReference type="UniPathway" id="UPA00085"/>
<reference evidence="11" key="1">
    <citation type="journal article" date="2020" name="mSystems">
        <title>Genome- and Community-Level Interaction Insights into Carbon Utilization and Element Cycling Functions of Hydrothermarchaeota in Hydrothermal Sediment.</title>
        <authorList>
            <person name="Zhou Z."/>
            <person name="Liu Y."/>
            <person name="Xu W."/>
            <person name="Pan J."/>
            <person name="Luo Z.H."/>
            <person name="Li M."/>
        </authorList>
    </citation>
    <scope>NUCLEOTIDE SEQUENCE [LARGE SCALE GENOMIC DNA]</scope>
    <source>
        <strain evidence="11">SpSt-853</strain>
    </source>
</reference>
<evidence type="ECO:0000256" key="5">
    <source>
        <dbReference type="ARBA" id="ARBA00022989"/>
    </source>
</evidence>
<dbReference type="InterPro" id="IPR003811">
    <property type="entry name" value="G3P_acylTferase_PlsY"/>
</dbReference>
<dbReference type="EC" id="2.3.1.275" evidence="10"/>
<keyword evidence="6 10" id="KW-0443">Lipid metabolism</keyword>
<feature type="transmembrane region" description="Helical" evidence="10">
    <location>
        <begin position="48"/>
        <end position="74"/>
    </location>
</feature>
<dbReference type="GO" id="GO:0005886">
    <property type="term" value="C:plasma membrane"/>
    <property type="evidence" value="ECO:0007669"/>
    <property type="project" value="UniProtKB-SubCell"/>
</dbReference>
<keyword evidence="5 10" id="KW-1133">Transmembrane helix</keyword>
<dbReference type="AlphaFoldDB" id="A0A7C5ELW4"/>
<comment type="caution">
    <text evidence="11">The sequence shown here is derived from an EMBL/GenBank/DDBJ whole genome shotgun (WGS) entry which is preliminary data.</text>
</comment>
<dbReference type="SMART" id="SM01207">
    <property type="entry name" value="G3P_acyltransf"/>
    <property type="match status" value="1"/>
</dbReference>
<evidence type="ECO:0000256" key="1">
    <source>
        <dbReference type="ARBA" id="ARBA00022475"/>
    </source>
</evidence>